<dbReference type="InParanoid" id="M1DNY9"/>
<dbReference type="Gramene" id="PGSC0003DMT400092038">
    <property type="protein sequence ID" value="PGSC0003DMT400092038"/>
    <property type="gene ID" value="PGSC0003DMG400041609"/>
</dbReference>
<keyword evidence="3" id="KW-1185">Reference proteome</keyword>
<feature type="compositionally biased region" description="Basic and acidic residues" evidence="1">
    <location>
        <begin position="93"/>
        <end position="107"/>
    </location>
</feature>
<organism evidence="2 3">
    <name type="scientific">Solanum tuberosum</name>
    <name type="common">Potato</name>
    <dbReference type="NCBI Taxonomy" id="4113"/>
    <lineage>
        <taxon>Eukaryota</taxon>
        <taxon>Viridiplantae</taxon>
        <taxon>Streptophyta</taxon>
        <taxon>Embryophyta</taxon>
        <taxon>Tracheophyta</taxon>
        <taxon>Spermatophyta</taxon>
        <taxon>Magnoliopsida</taxon>
        <taxon>eudicotyledons</taxon>
        <taxon>Gunneridae</taxon>
        <taxon>Pentapetalae</taxon>
        <taxon>asterids</taxon>
        <taxon>lamiids</taxon>
        <taxon>Solanales</taxon>
        <taxon>Solanaceae</taxon>
        <taxon>Solanoideae</taxon>
        <taxon>Solaneae</taxon>
        <taxon>Solanum</taxon>
    </lineage>
</organism>
<dbReference type="HOGENOM" id="CLU_2137962_0_0_1"/>
<evidence type="ECO:0000313" key="3">
    <source>
        <dbReference type="Proteomes" id="UP000011115"/>
    </source>
</evidence>
<reference evidence="3" key="1">
    <citation type="journal article" date="2011" name="Nature">
        <title>Genome sequence and analysis of the tuber crop potato.</title>
        <authorList>
            <consortium name="The Potato Genome Sequencing Consortium"/>
        </authorList>
    </citation>
    <scope>NUCLEOTIDE SEQUENCE [LARGE SCALE GENOMIC DNA]</scope>
    <source>
        <strain evidence="3">cv. DM1-3 516 R44</strain>
    </source>
</reference>
<dbReference type="EnsemblPlants" id="PGSC0003DMT400092038">
    <property type="protein sequence ID" value="PGSC0003DMT400092038"/>
    <property type="gene ID" value="PGSC0003DMG400041609"/>
</dbReference>
<dbReference type="AlphaFoldDB" id="M1DNY9"/>
<evidence type="ECO:0000313" key="2">
    <source>
        <dbReference type="EnsemblPlants" id="PGSC0003DMT400092038"/>
    </source>
</evidence>
<protein>
    <submittedName>
        <fullName evidence="2">Uncharacterized protein</fullName>
    </submittedName>
</protein>
<proteinExistence type="predicted"/>
<sequence>MHLEIQFRTPIFQLPPLPPIVTIPEPIHSICNTSEIRLGLSAEKGEPRRGSQAMIRTTVSHPYCISHPPRSGGPRSPSRIVDHNMSRGKARGSKAEPPKAQASDHRALHGPWS</sequence>
<dbReference type="Proteomes" id="UP000011115">
    <property type="component" value="Unassembled WGS sequence"/>
</dbReference>
<accession>M1DNY9</accession>
<evidence type="ECO:0000256" key="1">
    <source>
        <dbReference type="SAM" id="MobiDB-lite"/>
    </source>
</evidence>
<feature type="region of interest" description="Disordered" evidence="1">
    <location>
        <begin position="41"/>
        <end position="113"/>
    </location>
</feature>
<dbReference type="PaxDb" id="4113-PGSC0003DMT400092038"/>
<name>M1DNY9_SOLTU</name>
<feature type="compositionally biased region" description="Low complexity" evidence="1">
    <location>
        <begin position="68"/>
        <end position="79"/>
    </location>
</feature>
<reference evidence="2" key="2">
    <citation type="submission" date="2015-06" db="UniProtKB">
        <authorList>
            <consortium name="EnsemblPlants"/>
        </authorList>
    </citation>
    <scope>IDENTIFICATION</scope>
    <source>
        <strain evidence="2">DM1-3 516 R44</strain>
    </source>
</reference>